<dbReference type="AlphaFoldDB" id="A0A8J3GQE7"/>
<dbReference type="EMBL" id="BNAI01000002">
    <property type="protein sequence ID" value="GHF15943.1"/>
    <property type="molecule type" value="Genomic_DNA"/>
</dbReference>
<gene>
    <name evidence="1" type="ORF">GCM10011600_16300</name>
</gene>
<proteinExistence type="predicted"/>
<organism evidence="1 2">
    <name type="scientific">Pseudolysinimonas yzui</name>
    <dbReference type="NCBI Taxonomy" id="2708254"/>
    <lineage>
        <taxon>Bacteria</taxon>
        <taxon>Bacillati</taxon>
        <taxon>Actinomycetota</taxon>
        <taxon>Actinomycetes</taxon>
        <taxon>Micrococcales</taxon>
        <taxon>Microbacteriaceae</taxon>
        <taxon>Pseudolysinimonas</taxon>
    </lineage>
</organism>
<sequence length="329" mass="35762">MTTDLSTVTLSASAFNWTPDVTRAERSTIDLAVGIVADGLTEVIELEAGQTFRGFPTPSDAELDGFRARLDAVGGRVSIFGASLDDVTPHGGRLTDDEREAFLIPQLRAAHRVGASGVRLPVGQAGETLLRRVLPVLHELELTLFEEIQGQQTPDTPPVAAALQLQHDLGDPRIRILVDISMLMPALPPSYLERLRAGGVAADLLHRLETEWRSPDTHAAVVDVLRSGQVPPEVHTLYMNLIVRFGRSQASDLRDILPLTGAFHLKFWDLDDTDDRVSAPIRDLGEELRRTDFAGTLCSEWGGHEWVTGVSGTEITRGHLALARAALAG</sequence>
<dbReference type="Gene3D" id="3.20.20.150">
    <property type="entry name" value="Divalent-metal-dependent TIM barrel enzymes"/>
    <property type="match status" value="1"/>
</dbReference>
<dbReference type="RefSeq" id="WP_191282951.1">
    <property type="nucleotide sequence ID" value="NZ_BNAI01000002.1"/>
</dbReference>
<comment type="caution">
    <text evidence="1">The sequence shown here is derived from an EMBL/GenBank/DDBJ whole genome shotgun (WGS) entry which is preliminary data.</text>
</comment>
<name>A0A8J3GQE7_9MICO</name>
<dbReference type="SUPFAM" id="SSF51658">
    <property type="entry name" value="Xylose isomerase-like"/>
    <property type="match status" value="1"/>
</dbReference>
<reference evidence="1" key="2">
    <citation type="submission" date="2020-09" db="EMBL/GenBank/DDBJ databases">
        <authorList>
            <person name="Sun Q."/>
            <person name="Zhou Y."/>
        </authorList>
    </citation>
    <scope>NUCLEOTIDE SEQUENCE</scope>
    <source>
        <strain evidence="1">CGMCC 1.16548</strain>
    </source>
</reference>
<protein>
    <recommendedName>
        <fullName evidence="3">Restriction endonuclease subunit R</fullName>
    </recommendedName>
</protein>
<keyword evidence="2" id="KW-1185">Reference proteome</keyword>
<dbReference type="InterPro" id="IPR036237">
    <property type="entry name" value="Xyl_isomerase-like_sf"/>
</dbReference>
<reference evidence="1" key="1">
    <citation type="journal article" date="2014" name="Int. J. Syst. Evol. Microbiol.">
        <title>Complete genome sequence of Corynebacterium casei LMG S-19264T (=DSM 44701T), isolated from a smear-ripened cheese.</title>
        <authorList>
            <consortium name="US DOE Joint Genome Institute (JGI-PGF)"/>
            <person name="Walter F."/>
            <person name="Albersmeier A."/>
            <person name="Kalinowski J."/>
            <person name="Ruckert C."/>
        </authorList>
    </citation>
    <scope>NUCLEOTIDE SEQUENCE</scope>
    <source>
        <strain evidence="1">CGMCC 1.16548</strain>
    </source>
</reference>
<evidence type="ECO:0000313" key="2">
    <source>
        <dbReference type="Proteomes" id="UP000617531"/>
    </source>
</evidence>
<evidence type="ECO:0008006" key="3">
    <source>
        <dbReference type="Google" id="ProtNLM"/>
    </source>
</evidence>
<accession>A0A8J3GQE7</accession>
<dbReference type="Proteomes" id="UP000617531">
    <property type="component" value="Unassembled WGS sequence"/>
</dbReference>
<evidence type="ECO:0000313" key="1">
    <source>
        <dbReference type="EMBL" id="GHF15943.1"/>
    </source>
</evidence>